<reference evidence="1" key="1">
    <citation type="journal article" date="2021" name="New Phytol.">
        <title>Evolutionary innovations through gain and loss of genes in the ectomycorrhizal Boletales.</title>
        <authorList>
            <person name="Wu G."/>
            <person name="Miyauchi S."/>
            <person name="Morin E."/>
            <person name="Kuo A."/>
            <person name="Drula E."/>
            <person name="Varga T."/>
            <person name="Kohler A."/>
            <person name="Feng B."/>
            <person name="Cao Y."/>
            <person name="Lipzen A."/>
            <person name="Daum C."/>
            <person name="Hundley H."/>
            <person name="Pangilinan J."/>
            <person name="Johnson J."/>
            <person name="Barry K."/>
            <person name="LaButti K."/>
            <person name="Ng V."/>
            <person name="Ahrendt S."/>
            <person name="Min B."/>
            <person name="Choi I.G."/>
            <person name="Park H."/>
            <person name="Plett J.M."/>
            <person name="Magnuson J."/>
            <person name="Spatafora J.W."/>
            <person name="Nagy L.G."/>
            <person name="Henrissat B."/>
            <person name="Grigoriev I.V."/>
            <person name="Yang Z.L."/>
            <person name="Xu J."/>
            <person name="Martin F.M."/>
        </authorList>
    </citation>
    <scope>NUCLEOTIDE SEQUENCE</scope>
    <source>
        <strain evidence="1">ATCC 28755</strain>
    </source>
</reference>
<protein>
    <submittedName>
        <fullName evidence="1">Uncharacterized protein</fullName>
    </submittedName>
</protein>
<dbReference type="EMBL" id="MU267649">
    <property type="protein sequence ID" value="KAH7912547.1"/>
    <property type="molecule type" value="Genomic_DNA"/>
</dbReference>
<proteinExistence type="predicted"/>
<sequence length="515" mass="56347">MAPEMNGCSILVIASSRDHSLDLVRRLLHHPDSRLSNSEEDIPWKITNKYYSADVSFHIRQLSTWIPAYSQLDSIPAVVFVWVDGEPYKDLLQLLQQKLSAHEFEVVLAIRIPRSSLPQSTTPISEQSLPTPKDEIESSQSTEDDQDVDAYMSAHGFEFIDIQDSSNAGSIPDSDKSVDRSGALGLPRVIDALSTIMWPSMIQNTRKKDRAQNLLTDDETQDSLSILINGRTSGDGLRERQDRMQRELEALESWLNEDNSDDNSDETNVDQGAIEKDPWNLASRTPTSGSSTPGVGFEDDFAAFVSAPPIQTTDLSLQNPPSSTQRSRPFKSSFSSTFSFDSASSTSGRSTPTLGEHDDAHLAPTSIPYKSLGSVSDLGDPDEYMHADNSVEDNGDDGDIPTKDEIAATTRRIFGSTPLTISPTAERSIHSSLAPDMEETQAVRPSSSLESSSVSAILSTIPAADLEAFDMQNVLSTLQCLKDEISGMSDSKERRRAAARVALGLVYGLHDGDEM</sequence>
<keyword evidence="2" id="KW-1185">Reference proteome</keyword>
<gene>
    <name evidence="1" type="ORF">BJ138DRAFT_1083423</name>
</gene>
<organism evidence="1 2">
    <name type="scientific">Hygrophoropsis aurantiaca</name>
    <dbReference type="NCBI Taxonomy" id="72124"/>
    <lineage>
        <taxon>Eukaryota</taxon>
        <taxon>Fungi</taxon>
        <taxon>Dikarya</taxon>
        <taxon>Basidiomycota</taxon>
        <taxon>Agaricomycotina</taxon>
        <taxon>Agaricomycetes</taxon>
        <taxon>Agaricomycetidae</taxon>
        <taxon>Boletales</taxon>
        <taxon>Coniophorineae</taxon>
        <taxon>Hygrophoropsidaceae</taxon>
        <taxon>Hygrophoropsis</taxon>
    </lineage>
</organism>
<dbReference type="Proteomes" id="UP000790377">
    <property type="component" value="Unassembled WGS sequence"/>
</dbReference>
<evidence type="ECO:0000313" key="1">
    <source>
        <dbReference type="EMBL" id="KAH7912547.1"/>
    </source>
</evidence>
<name>A0ACB8AH24_9AGAM</name>
<accession>A0ACB8AH24</accession>
<comment type="caution">
    <text evidence="1">The sequence shown here is derived from an EMBL/GenBank/DDBJ whole genome shotgun (WGS) entry which is preliminary data.</text>
</comment>
<evidence type="ECO:0000313" key="2">
    <source>
        <dbReference type="Proteomes" id="UP000790377"/>
    </source>
</evidence>